<dbReference type="Pfam" id="PF10531">
    <property type="entry name" value="SLBB"/>
    <property type="match status" value="1"/>
</dbReference>
<dbReference type="InterPro" id="IPR003715">
    <property type="entry name" value="Poly_export_N"/>
</dbReference>
<protein>
    <submittedName>
        <fullName evidence="5">Polysaccharide export protein</fullName>
    </submittedName>
</protein>
<dbReference type="Pfam" id="PF02563">
    <property type="entry name" value="Poly_export"/>
    <property type="match status" value="1"/>
</dbReference>
<evidence type="ECO:0000313" key="5">
    <source>
        <dbReference type="EMBL" id="MXP30894.1"/>
    </source>
</evidence>
<organism evidence="5 7">
    <name type="scientific">Parerythrobacter jejuensis</name>
    <dbReference type="NCBI Taxonomy" id="795812"/>
    <lineage>
        <taxon>Bacteria</taxon>
        <taxon>Pseudomonadati</taxon>
        <taxon>Pseudomonadota</taxon>
        <taxon>Alphaproteobacteria</taxon>
        <taxon>Sphingomonadales</taxon>
        <taxon>Erythrobacteraceae</taxon>
        <taxon>Parerythrobacter</taxon>
    </lineage>
</organism>
<dbReference type="OrthoDB" id="8410640at2"/>
<comment type="caution">
    <text evidence="5">The sequence shown here is derived from an EMBL/GenBank/DDBJ whole genome shotgun (WGS) entry which is preliminary data.</text>
</comment>
<accession>A0A845AMQ0</accession>
<evidence type="ECO:0000313" key="6">
    <source>
        <dbReference type="EMBL" id="MXP33654.1"/>
    </source>
</evidence>
<dbReference type="EMBL" id="WTYE01000001">
    <property type="protein sequence ID" value="MXP33654.1"/>
    <property type="molecule type" value="Genomic_DNA"/>
</dbReference>
<dbReference type="Gene3D" id="3.30.1950.10">
    <property type="entry name" value="wza like domain"/>
    <property type="match status" value="1"/>
</dbReference>
<proteinExistence type="predicted"/>
<dbReference type="PANTHER" id="PTHR33619:SF3">
    <property type="entry name" value="POLYSACCHARIDE EXPORT PROTEIN GFCE-RELATED"/>
    <property type="match status" value="1"/>
</dbReference>
<evidence type="ECO:0000256" key="2">
    <source>
        <dbReference type="SAM" id="SignalP"/>
    </source>
</evidence>
<dbReference type="EMBL" id="WTYE01000001">
    <property type="protein sequence ID" value="MXP30894.1"/>
    <property type="molecule type" value="Genomic_DNA"/>
</dbReference>
<evidence type="ECO:0000259" key="3">
    <source>
        <dbReference type="Pfam" id="PF02563"/>
    </source>
</evidence>
<dbReference type="Proteomes" id="UP000446786">
    <property type="component" value="Unassembled WGS sequence"/>
</dbReference>
<dbReference type="AlphaFoldDB" id="A0A845AMQ0"/>
<reference evidence="5 7" key="1">
    <citation type="submission" date="2019-12" db="EMBL/GenBank/DDBJ databases">
        <title>Genomic-based taxomic classification of the family Erythrobacteraceae.</title>
        <authorList>
            <person name="Xu L."/>
        </authorList>
    </citation>
    <scope>NUCLEOTIDE SEQUENCE [LARGE SCALE GENOMIC DNA]</scope>
    <source>
        <strain evidence="5 7">JCM 16677</strain>
    </source>
</reference>
<sequence>MIAAVGLALSLSACFGGGSALAPGAGLEIVRGEGLPAPGVADTSPAPREFVLGPLDKIDVVVFGIGALSAEDVQIDTAGNIAVPLAGTVRAAGRTPSELSSTIEGLLKQKKVRNPDVAINAVDIRSQLVTVEGEVKQPGMFPVEGNMTLLRAVALAQGPSEFARLNEVLVFRNVGDQRMVGVYDLRALRAGTYSDPSIFANDVVVVGDSPSRRAFSMIVQGAALLSPLVILLTR</sequence>
<dbReference type="Gene3D" id="3.10.560.10">
    <property type="entry name" value="Outer membrane lipoprotein wza domain like"/>
    <property type="match status" value="1"/>
</dbReference>
<evidence type="ECO:0000256" key="1">
    <source>
        <dbReference type="ARBA" id="ARBA00022729"/>
    </source>
</evidence>
<keyword evidence="7" id="KW-1185">Reference proteome</keyword>
<feature type="domain" description="Polysaccharide export protein N-terminal" evidence="3">
    <location>
        <begin position="45"/>
        <end position="120"/>
    </location>
</feature>
<dbReference type="InterPro" id="IPR049712">
    <property type="entry name" value="Poly_export"/>
</dbReference>
<name>A0A845AMQ0_9SPHN</name>
<dbReference type="PANTHER" id="PTHR33619">
    <property type="entry name" value="POLYSACCHARIDE EXPORT PROTEIN GFCE-RELATED"/>
    <property type="match status" value="1"/>
</dbReference>
<dbReference type="InterPro" id="IPR019554">
    <property type="entry name" value="Soluble_ligand-bd"/>
</dbReference>
<dbReference type="GO" id="GO:0015159">
    <property type="term" value="F:polysaccharide transmembrane transporter activity"/>
    <property type="evidence" value="ECO:0007669"/>
    <property type="project" value="InterPro"/>
</dbReference>
<gene>
    <name evidence="5" type="ORF">GRI94_03545</name>
    <name evidence="6" type="ORF">GRI94_17635</name>
</gene>
<feature type="signal peptide" evidence="2">
    <location>
        <begin position="1"/>
        <end position="22"/>
    </location>
</feature>
<feature type="domain" description="Soluble ligand binding" evidence="4">
    <location>
        <begin position="129"/>
        <end position="182"/>
    </location>
</feature>
<evidence type="ECO:0000313" key="7">
    <source>
        <dbReference type="Proteomes" id="UP000446786"/>
    </source>
</evidence>
<evidence type="ECO:0000259" key="4">
    <source>
        <dbReference type="Pfam" id="PF10531"/>
    </source>
</evidence>
<keyword evidence="1 2" id="KW-0732">Signal</keyword>
<feature type="chain" id="PRO_5044663545" evidence="2">
    <location>
        <begin position="23"/>
        <end position="234"/>
    </location>
</feature>